<evidence type="ECO:0000256" key="2">
    <source>
        <dbReference type="SAM" id="MobiDB-lite"/>
    </source>
</evidence>
<protein>
    <submittedName>
        <fullName evidence="3">Uncharacterized protein</fullName>
    </submittedName>
</protein>
<organism evidence="3 4">
    <name type="scientific">Mikania micrantha</name>
    <name type="common">bitter vine</name>
    <dbReference type="NCBI Taxonomy" id="192012"/>
    <lineage>
        <taxon>Eukaryota</taxon>
        <taxon>Viridiplantae</taxon>
        <taxon>Streptophyta</taxon>
        <taxon>Embryophyta</taxon>
        <taxon>Tracheophyta</taxon>
        <taxon>Spermatophyta</taxon>
        <taxon>Magnoliopsida</taxon>
        <taxon>eudicotyledons</taxon>
        <taxon>Gunneridae</taxon>
        <taxon>Pentapetalae</taxon>
        <taxon>asterids</taxon>
        <taxon>campanulids</taxon>
        <taxon>Asterales</taxon>
        <taxon>Asteraceae</taxon>
        <taxon>Asteroideae</taxon>
        <taxon>Heliantheae alliance</taxon>
        <taxon>Eupatorieae</taxon>
        <taxon>Mikania</taxon>
    </lineage>
</organism>
<dbReference type="Proteomes" id="UP000326396">
    <property type="component" value="Unassembled WGS sequence"/>
</dbReference>
<reference evidence="3 4" key="1">
    <citation type="submission" date="2019-05" db="EMBL/GenBank/DDBJ databases">
        <title>Mikania micrantha, genome provides insights into the molecular mechanism of rapid growth.</title>
        <authorList>
            <person name="Liu B."/>
        </authorList>
    </citation>
    <scope>NUCLEOTIDE SEQUENCE [LARGE SCALE GENOMIC DNA]</scope>
    <source>
        <strain evidence="3">NLD-2019</strain>
        <tissue evidence="3">Leaf</tissue>
    </source>
</reference>
<dbReference type="InterPro" id="IPR025659">
    <property type="entry name" value="Tubby-like_C"/>
</dbReference>
<dbReference type="EMBL" id="SZYD01002058">
    <property type="protein sequence ID" value="KAD0001316.1"/>
    <property type="molecule type" value="Genomic_DNA"/>
</dbReference>
<dbReference type="SUPFAM" id="SSF54518">
    <property type="entry name" value="Tubby C-terminal domain-like"/>
    <property type="match status" value="1"/>
</dbReference>
<proteinExistence type="inferred from homology"/>
<dbReference type="OrthoDB" id="97518at2759"/>
<accession>A0A5N6LCX3</accession>
<dbReference type="PANTHER" id="PTHR31087:SF119">
    <property type="entry name" value="TUBBY C-TERMINAL-LIKE DOMAIN-CONTAINING PROTEIN-RELATED"/>
    <property type="match status" value="1"/>
</dbReference>
<dbReference type="PANTHER" id="PTHR31087">
    <property type="match status" value="1"/>
</dbReference>
<evidence type="ECO:0000313" key="4">
    <source>
        <dbReference type="Proteomes" id="UP000326396"/>
    </source>
</evidence>
<evidence type="ECO:0000313" key="3">
    <source>
        <dbReference type="EMBL" id="KAD0001316.1"/>
    </source>
</evidence>
<dbReference type="Gene3D" id="2.40.160.200">
    <property type="entry name" value="LURP1-related"/>
    <property type="match status" value="1"/>
</dbReference>
<evidence type="ECO:0000256" key="1">
    <source>
        <dbReference type="ARBA" id="ARBA00005437"/>
    </source>
</evidence>
<sequence>MVVVDAQFIEPYTVDLAVQRKPAVANLNGNFTIIDVNGNMMFKIKDTLFSFHDRHILYDANEKPVLTFKKKLRSIHGRWQAFKGDSTTHKDLLFSVKKSSMPKHETELDVFLVENKEELECDCKVIGNWETKSCSVYAQDCSTVLAEVHDRQNITNVVHGKDTFGITVYPEVDYVFIIALVVILTEIKSYDGIIKKKKKRKKKIKKNSDSSDNDNKEYNGKFDEQKTYENKELEEHNEDDEEDDEDDEEDDEEEDEDEEEDDDDEEEDDNDEEEEEEEDEGYNDDEDDNNTESYEGEPRYDEYDDDDDESNSSSGEDESPIKFFEELWEVAKEKAGEKELMQIGRFASGGRNWKSIYVQKTTVEDKILENISKTFG</sequence>
<keyword evidence="4" id="KW-1185">Reference proteome</keyword>
<comment type="similarity">
    <text evidence="1">Belongs to the LOR family.</text>
</comment>
<comment type="caution">
    <text evidence="3">The sequence shown here is derived from an EMBL/GenBank/DDBJ whole genome shotgun (WGS) entry which is preliminary data.</text>
</comment>
<feature type="compositionally biased region" description="Acidic residues" evidence="2">
    <location>
        <begin position="302"/>
        <end position="318"/>
    </location>
</feature>
<feature type="region of interest" description="Disordered" evidence="2">
    <location>
        <begin position="204"/>
        <end position="322"/>
    </location>
</feature>
<name>A0A5N6LCX3_9ASTR</name>
<dbReference type="InterPro" id="IPR007612">
    <property type="entry name" value="LOR"/>
</dbReference>
<dbReference type="AlphaFoldDB" id="A0A5N6LCX3"/>
<gene>
    <name evidence="3" type="ORF">E3N88_44942</name>
</gene>
<dbReference type="InterPro" id="IPR038595">
    <property type="entry name" value="LOR_sf"/>
</dbReference>
<feature type="compositionally biased region" description="Basic and acidic residues" evidence="2">
    <location>
        <begin position="206"/>
        <end position="234"/>
    </location>
</feature>
<feature type="compositionally biased region" description="Acidic residues" evidence="2">
    <location>
        <begin position="235"/>
        <end position="290"/>
    </location>
</feature>
<dbReference type="Pfam" id="PF04525">
    <property type="entry name" value="LOR"/>
    <property type="match status" value="1"/>
</dbReference>